<reference evidence="2 3" key="2">
    <citation type="submission" date="2009-02" db="EMBL/GenBank/DDBJ databases">
        <title>Draft genome sequence of Blautia hydrogenotrophica DSM 10507 (Ruminococcus hydrogenotrophicus DSM 10507).</title>
        <authorList>
            <person name="Sudarsanam P."/>
            <person name="Ley R."/>
            <person name="Guruge J."/>
            <person name="Turnbaugh P.J."/>
            <person name="Mahowald M."/>
            <person name="Liep D."/>
            <person name="Gordon J."/>
        </authorList>
    </citation>
    <scope>NUCLEOTIDE SEQUENCE [LARGE SCALE GENOMIC DNA]</scope>
    <source>
        <strain evidence="3">DSM 10507 / JCM 14656 / S5a33</strain>
    </source>
</reference>
<evidence type="ECO:0008006" key="4">
    <source>
        <dbReference type="Google" id="ProtNLM"/>
    </source>
</evidence>
<comment type="caution">
    <text evidence="2">The sequence shown here is derived from an EMBL/GenBank/DDBJ whole genome shotgun (WGS) entry which is preliminary data.</text>
</comment>
<name>C0CQP0_BLAHS</name>
<evidence type="ECO:0000256" key="1">
    <source>
        <dbReference type="SAM" id="Phobius"/>
    </source>
</evidence>
<reference evidence="2 3" key="1">
    <citation type="submission" date="2009-01" db="EMBL/GenBank/DDBJ databases">
        <authorList>
            <person name="Fulton L."/>
            <person name="Clifton S."/>
            <person name="Fulton B."/>
            <person name="Xu J."/>
            <person name="Minx P."/>
            <person name="Pepin K.H."/>
            <person name="Johnson M."/>
            <person name="Bhonagiri V."/>
            <person name="Nash W.E."/>
            <person name="Mardis E.R."/>
            <person name="Wilson R.K."/>
        </authorList>
    </citation>
    <scope>NUCLEOTIDE SEQUENCE [LARGE SCALE GENOMIC DNA]</scope>
    <source>
        <strain evidence="3">DSM 10507 / JCM 14656 / S5a33</strain>
    </source>
</reference>
<keyword evidence="1" id="KW-1133">Transmembrane helix</keyword>
<accession>C0CQP0</accession>
<dbReference type="HOGENOM" id="CLU_173117_0_0_9"/>
<evidence type="ECO:0000313" key="2">
    <source>
        <dbReference type="EMBL" id="EEG47919.1"/>
    </source>
</evidence>
<dbReference type="eggNOG" id="ENOG5033KJD">
    <property type="taxonomic scope" value="Bacteria"/>
</dbReference>
<gene>
    <name evidence="2" type="ORF">RUMHYD_03203</name>
</gene>
<feature type="transmembrane region" description="Helical" evidence="1">
    <location>
        <begin position="53"/>
        <end position="71"/>
    </location>
</feature>
<protein>
    <recommendedName>
        <fullName evidence="4">DUF3784 domain-containing protein</fullName>
    </recommendedName>
</protein>
<dbReference type="Proteomes" id="UP000003100">
    <property type="component" value="Unassembled WGS sequence"/>
</dbReference>
<keyword evidence="3" id="KW-1185">Reference proteome</keyword>
<dbReference type="GeneID" id="86822955"/>
<keyword evidence="1" id="KW-0812">Transmembrane</keyword>
<feature type="transmembrane region" description="Helical" evidence="1">
    <location>
        <begin position="77"/>
        <end position="98"/>
    </location>
</feature>
<sequence length="108" mass="12549">MGNIIYLILSWGAALLFVLIGIYARQRKKPMWFWSGIEVPESKVRDVKAYNRANAKMWCVFSIPFWVSGVVEFFLPLFSVVMLVLAGTLGLALIVWYYHKIEEKYIVK</sequence>
<evidence type="ECO:0000313" key="3">
    <source>
        <dbReference type="Proteomes" id="UP000003100"/>
    </source>
</evidence>
<feature type="transmembrane region" description="Helical" evidence="1">
    <location>
        <begin position="6"/>
        <end position="24"/>
    </location>
</feature>
<organism evidence="2 3">
    <name type="scientific">Blautia hydrogenotrophica (strain DSM 10507 / JCM 14656 / S5a33)</name>
    <name type="common">Ruminococcus hydrogenotrophicus</name>
    <dbReference type="NCBI Taxonomy" id="476272"/>
    <lineage>
        <taxon>Bacteria</taxon>
        <taxon>Bacillati</taxon>
        <taxon>Bacillota</taxon>
        <taxon>Clostridia</taxon>
        <taxon>Lachnospirales</taxon>
        <taxon>Lachnospiraceae</taxon>
        <taxon>Blautia</taxon>
    </lineage>
</organism>
<keyword evidence="1" id="KW-0472">Membrane</keyword>
<dbReference type="EMBL" id="ACBZ01000172">
    <property type="protein sequence ID" value="EEG47919.1"/>
    <property type="molecule type" value="Genomic_DNA"/>
</dbReference>
<dbReference type="PATRIC" id="fig|476272.21.peg.1326"/>
<dbReference type="AlphaFoldDB" id="C0CQP0"/>
<dbReference type="RefSeq" id="WP_005951202.1">
    <property type="nucleotide sequence ID" value="NZ_CP136423.1"/>
</dbReference>
<proteinExistence type="predicted"/>